<dbReference type="InterPro" id="IPR041677">
    <property type="entry name" value="DNA2/NAM7_AAA_11"/>
</dbReference>
<sequence length="758" mass="83161">MTESLTAMARAFSRLPQRPAVFDRRVRQQARQWWLGSPVDVDAILDAFREIDGFQTDEGRLCIPIHEPDSAELTGEFLLYDARDGAATVSFYEFAQRDLVDLSFEEFRYSYPAWRIRFWSPRTNPDAVPSYLRQAGDDAGSQATTQIGQAPTPSVERDTGVATAGDELFENLRSFVEREREAERESTRNVYRSMNRRAFFEDRNGVRDVEPLGREVGEYGEQIVTLHVAAAPNADVIDVPREYSLYPGSEIFIDRLGDDAGFPVEAELFSVDGRTLNVGVYWDSSTDKAVAEEAFSADSGAEFVVGELVNPVPFDRQLAAISTIESDDRKHDIVTGEKSLAVGKSSYAHVGGDLNRAQQTAARNALRAEDVYCIHGPPGTGKTRTLTEVIRAATDENLRVLACAHSNQAVDNLLVGSSSPDTPDPRSVHADAVDGDLEITRVGPNSTNTVVQNCYEDGDAWQADVVGATMSAASDLADDMFDIAVIDEATQATIPSTFIPFAKAETAILAGDHKQLPPYHSDERHTVEQPEFSLFEHLLAVYDPDSVSTTLTTQYRMHEDIAAFPNAAFYDGVLTHGQRNRRWTIGSLDPLVAYDVDGEEGQTPSNSSYNRAEAAVVAREVERLFEVGLLPSEIGVITPYDGQIGIIRSELNTALSAAQAADVKVNTIDSFQGSEREAVIVSFVRSNADGAIGFLDFPVEGPRRLNVALTRAQKRLVLVGNWDTLTADSPRNGESATSYYQSLRPHLESVDAFDPPPG</sequence>
<evidence type="ECO:0000256" key="4">
    <source>
        <dbReference type="ARBA" id="ARBA00022806"/>
    </source>
</evidence>
<protein>
    <submittedName>
        <fullName evidence="8">AAA domain-containing protein</fullName>
    </submittedName>
</protein>
<feature type="domain" description="DNA2/NAM7 helicase helicase" evidence="6">
    <location>
        <begin position="462"/>
        <end position="518"/>
    </location>
</feature>
<dbReference type="FunFam" id="3.40.50.300:FF:000326">
    <property type="entry name" value="P-loop containing nucleoside triphosphate hydrolase"/>
    <property type="match status" value="1"/>
</dbReference>
<evidence type="ECO:0000256" key="5">
    <source>
        <dbReference type="ARBA" id="ARBA00022840"/>
    </source>
</evidence>
<feature type="domain" description="DNA2/NAM7 helicase helicase" evidence="6">
    <location>
        <begin position="354"/>
        <end position="446"/>
    </location>
</feature>
<evidence type="ECO:0000259" key="7">
    <source>
        <dbReference type="Pfam" id="PF13087"/>
    </source>
</evidence>
<dbReference type="GO" id="GO:0005694">
    <property type="term" value="C:chromosome"/>
    <property type="evidence" value="ECO:0007669"/>
    <property type="project" value="UniProtKB-ARBA"/>
</dbReference>
<evidence type="ECO:0000256" key="3">
    <source>
        <dbReference type="ARBA" id="ARBA00022801"/>
    </source>
</evidence>
<evidence type="ECO:0000256" key="1">
    <source>
        <dbReference type="ARBA" id="ARBA00007913"/>
    </source>
</evidence>
<comment type="caution">
    <text evidence="8">The sequence shown here is derived from an EMBL/GenBank/DDBJ whole genome shotgun (WGS) entry which is preliminary data.</text>
</comment>
<dbReference type="SUPFAM" id="SSF52540">
    <property type="entry name" value="P-loop containing nucleoside triphosphate hydrolases"/>
    <property type="match status" value="1"/>
</dbReference>
<evidence type="ECO:0000259" key="6">
    <source>
        <dbReference type="Pfam" id="PF13086"/>
    </source>
</evidence>
<keyword evidence="4" id="KW-0347">Helicase</keyword>
<dbReference type="AlphaFoldDB" id="A0ABD5UNR3"/>
<dbReference type="InterPro" id="IPR027417">
    <property type="entry name" value="P-loop_NTPase"/>
</dbReference>
<accession>A0ABD5UNR3</accession>
<dbReference type="InterPro" id="IPR050534">
    <property type="entry name" value="Coronavir_polyprotein_1ab"/>
</dbReference>
<name>A0ABD5UNR3_9EURY</name>
<feature type="domain" description="DNA2/NAM7 helicase-like C-terminal" evidence="7">
    <location>
        <begin position="533"/>
        <end position="721"/>
    </location>
</feature>
<gene>
    <name evidence="8" type="ORF">ACFQEY_10105</name>
</gene>
<dbReference type="Pfam" id="PF13086">
    <property type="entry name" value="AAA_11"/>
    <property type="match status" value="2"/>
</dbReference>
<evidence type="ECO:0000313" key="8">
    <source>
        <dbReference type="EMBL" id="MFC6889363.1"/>
    </source>
</evidence>
<dbReference type="InterPro" id="IPR047187">
    <property type="entry name" value="SF1_C_Upf1"/>
</dbReference>
<dbReference type="GO" id="GO:0016787">
    <property type="term" value="F:hydrolase activity"/>
    <property type="evidence" value="ECO:0007669"/>
    <property type="project" value="UniProtKB-KW"/>
</dbReference>
<dbReference type="GO" id="GO:0005524">
    <property type="term" value="F:ATP binding"/>
    <property type="evidence" value="ECO:0007669"/>
    <property type="project" value="UniProtKB-KW"/>
</dbReference>
<dbReference type="PANTHER" id="PTHR43788:SF8">
    <property type="entry name" value="DNA-BINDING PROTEIN SMUBP-2"/>
    <property type="match status" value="1"/>
</dbReference>
<keyword evidence="5" id="KW-0067">ATP-binding</keyword>
<keyword evidence="9" id="KW-1185">Reference proteome</keyword>
<dbReference type="PANTHER" id="PTHR43788">
    <property type="entry name" value="DNA2/NAM7 HELICASE FAMILY MEMBER"/>
    <property type="match status" value="1"/>
</dbReference>
<evidence type="ECO:0000256" key="2">
    <source>
        <dbReference type="ARBA" id="ARBA00022741"/>
    </source>
</evidence>
<dbReference type="RefSeq" id="WP_379768072.1">
    <property type="nucleotide sequence ID" value="NZ_JBHSXI010000011.1"/>
</dbReference>
<dbReference type="Pfam" id="PF13087">
    <property type="entry name" value="AAA_12"/>
    <property type="match status" value="1"/>
</dbReference>
<reference evidence="8 9" key="1">
    <citation type="journal article" date="2019" name="Int. J. Syst. Evol. Microbiol.">
        <title>The Global Catalogue of Microorganisms (GCM) 10K type strain sequencing project: providing services to taxonomists for standard genome sequencing and annotation.</title>
        <authorList>
            <consortium name="The Broad Institute Genomics Platform"/>
            <consortium name="The Broad Institute Genome Sequencing Center for Infectious Disease"/>
            <person name="Wu L."/>
            <person name="Ma J."/>
        </authorList>
    </citation>
    <scope>NUCLEOTIDE SEQUENCE [LARGE SCALE GENOMIC DNA]</scope>
    <source>
        <strain evidence="8 9">Y73</strain>
    </source>
</reference>
<dbReference type="CDD" id="cd18808">
    <property type="entry name" value="SF1_C_Upf1"/>
    <property type="match status" value="1"/>
</dbReference>
<dbReference type="Proteomes" id="UP001596333">
    <property type="component" value="Unassembled WGS sequence"/>
</dbReference>
<organism evidence="8 9">
    <name type="scientific">Halorubrum trueperi</name>
    <dbReference type="NCBI Taxonomy" id="2004704"/>
    <lineage>
        <taxon>Archaea</taxon>
        <taxon>Methanobacteriati</taxon>
        <taxon>Methanobacteriota</taxon>
        <taxon>Stenosarchaea group</taxon>
        <taxon>Halobacteria</taxon>
        <taxon>Halobacteriales</taxon>
        <taxon>Haloferacaceae</taxon>
        <taxon>Halorubrum</taxon>
    </lineage>
</organism>
<dbReference type="EMBL" id="JBHSXI010000011">
    <property type="protein sequence ID" value="MFC6889363.1"/>
    <property type="molecule type" value="Genomic_DNA"/>
</dbReference>
<dbReference type="GO" id="GO:0004386">
    <property type="term" value="F:helicase activity"/>
    <property type="evidence" value="ECO:0007669"/>
    <property type="project" value="UniProtKB-KW"/>
</dbReference>
<proteinExistence type="inferred from homology"/>
<comment type="similarity">
    <text evidence="1">Belongs to the DNA2/NAM7 helicase family.</text>
</comment>
<dbReference type="Gene3D" id="3.40.50.300">
    <property type="entry name" value="P-loop containing nucleotide triphosphate hydrolases"/>
    <property type="match status" value="3"/>
</dbReference>
<evidence type="ECO:0000313" key="9">
    <source>
        <dbReference type="Proteomes" id="UP001596333"/>
    </source>
</evidence>
<dbReference type="InterPro" id="IPR041679">
    <property type="entry name" value="DNA2/NAM7-like_C"/>
</dbReference>
<keyword evidence="3" id="KW-0378">Hydrolase</keyword>
<keyword evidence="2" id="KW-0547">Nucleotide-binding</keyword>